<keyword evidence="6 9" id="KW-1133">Transmembrane helix</keyword>
<dbReference type="RefSeq" id="WP_106447367.1">
    <property type="nucleotide sequence ID" value="NZ_CP027669.1"/>
</dbReference>
<organism evidence="10 11">
    <name type="scientific">Simplicispira suum</name>
    <dbReference type="NCBI Taxonomy" id="2109915"/>
    <lineage>
        <taxon>Bacteria</taxon>
        <taxon>Pseudomonadati</taxon>
        <taxon>Pseudomonadota</taxon>
        <taxon>Betaproteobacteria</taxon>
        <taxon>Burkholderiales</taxon>
        <taxon>Comamonadaceae</taxon>
        <taxon>Simplicispira</taxon>
    </lineage>
</organism>
<dbReference type="GO" id="GO:0005886">
    <property type="term" value="C:plasma membrane"/>
    <property type="evidence" value="ECO:0007669"/>
    <property type="project" value="UniProtKB-SubCell"/>
</dbReference>
<protein>
    <submittedName>
        <fullName evidence="10">Branched-chain amino acid ABC transporter permease</fullName>
    </submittedName>
</protein>
<feature type="transmembrane region" description="Helical" evidence="9">
    <location>
        <begin position="263"/>
        <end position="280"/>
    </location>
</feature>
<dbReference type="Pfam" id="PF02653">
    <property type="entry name" value="BPD_transp_2"/>
    <property type="match status" value="1"/>
</dbReference>
<feature type="transmembrane region" description="Helical" evidence="9">
    <location>
        <begin position="91"/>
        <end position="115"/>
    </location>
</feature>
<feature type="transmembrane region" description="Helical" evidence="9">
    <location>
        <begin position="40"/>
        <end position="57"/>
    </location>
</feature>
<proteinExistence type="inferred from homology"/>
<dbReference type="AlphaFoldDB" id="A0A2S0N2M1"/>
<keyword evidence="7 9" id="KW-0472">Membrane</keyword>
<feature type="transmembrane region" description="Helical" evidence="9">
    <location>
        <begin position="6"/>
        <end position="28"/>
    </location>
</feature>
<evidence type="ECO:0000256" key="2">
    <source>
        <dbReference type="ARBA" id="ARBA00022448"/>
    </source>
</evidence>
<accession>A0A2S0N2M1</accession>
<keyword evidence="2" id="KW-0813">Transport</keyword>
<dbReference type="KEGG" id="simp:C6571_14815"/>
<evidence type="ECO:0000256" key="1">
    <source>
        <dbReference type="ARBA" id="ARBA00004651"/>
    </source>
</evidence>
<evidence type="ECO:0000256" key="7">
    <source>
        <dbReference type="ARBA" id="ARBA00023136"/>
    </source>
</evidence>
<evidence type="ECO:0000256" key="8">
    <source>
        <dbReference type="ARBA" id="ARBA00037998"/>
    </source>
</evidence>
<dbReference type="GO" id="GO:0022857">
    <property type="term" value="F:transmembrane transporter activity"/>
    <property type="evidence" value="ECO:0007669"/>
    <property type="project" value="InterPro"/>
</dbReference>
<dbReference type="GO" id="GO:0006865">
    <property type="term" value="P:amino acid transport"/>
    <property type="evidence" value="ECO:0007669"/>
    <property type="project" value="UniProtKB-KW"/>
</dbReference>
<feature type="transmembrane region" description="Helical" evidence="9">
    <location>
        <begin position="239"/>
        <end position="257"/>
    </location>
</feature>
<evidence type="ECO:0000256" key="3">
    <source>
        <dbReference type="ARBA" id="ARBA00022475"/>
    </source>
</evidence>
<evidence type="ECO:0000256" key="6">
    <source>
        <dbReference type="ARBA" id="ARBA00022989"/>
    </source>
</evidence>
<dbReference type="CDD" id="cd06582">
    <property type="entry name" value="TM_PBP1_LivH_like"/>
    <property type="match status" value="1"/>
</dbReference>
<dbReference type="InterPro" id="IPR052157">
    <property type="entry name" value="BCAA_transport_permease"/>
</dbReference>
<feature type="transmembrane region" description="Helical" evidence="9">
    <location>
        <begin position="190"/>
        <end position="208"/>
    </location>
</feature>
<feature type="transmembrane region" description="Helical" evidence="9">
    <location>
        <begin position="214"/>
        <end position="232"/>
    </location>
</feature>
<comment type="subcellular location">
    <subcellularLocation>
        <location evidence="1">Cell membrane</location>
        <topology evidence="1">Multi-pass membrane protein</topology>
    </subcellularLocation>
</comment>
<keyword evidence="3" id="KW-1003">Cell membrane</keyword>
<evidence type="ECO:0000313" key="10">
    <source>
        <dbReference type="EMBL" id="AVO42390.1"/>
    </source>
</evidence>
<evidence type="ECO:0000313" key="11">
    <source>
        <dbReference type="Proteomes" id="UP000239326"/>
    </source>
</evidence>
<keyword evidence="11" id="KW-1185">Reference proteome</keyword>
<evidence type="ECO:0000256" key="5">
    <source>
        <dbReference type="ARBA" id="ARBA00022970"/>
    </source>
</evidence>
<feature type="transmembrane region" description="Helical" evidence="9">
    <location>
        <begin position="135"/>
        <end position="155"/>
    </location>
</feature>
<sequence>MIDFLNYAVLGILTGQLYAIVAMGFVVIYRASRVFNFAQGELIVLGGFIVWTFVMVFKLHPVIGALLSILAGALVGILIERLFFRRLVGRSVFAMVMVTIGMIILLRGVMLILWGAHERQFPAIFPLEPVIIGEIFIPSPLLASGFLSVVAALALHHFFNRSRAGLALSAVSEDHEVAQSMGISVRKSMALAWALGVSLSIVGAMTYLSGKTLTYNAAEIGFAALPIALLAGLESIRGLLLGGAIIGLIQGLTSAYIDPIFGGQASAIVPYLFMLGVLLIRPTGMFGWKIIERV</sequence>
<name>A0A2S0N2M1_9BURK</name>
<keyword evidence="5" id="KW-0029">Amino-acid transport</keyword>
<dbReference type="InterPro" id="IPR001851">
    <property type="entry name" value="ABC_transp_permease"/>
</dbReference>
<comment type="similarity">
    <text evidence="8">Belongs to the binding-protein-dependent transport system permease family. LivHM subfamily.</text>
</comment>
<evidence type="ECO:0000256" key="9">
    <source>
        <dbReference type="SAM" id="Phobius"/>
    </source>
</evidence>
<feature type="transmembrane region" description="Helical" evidence="9">
    <location>
        <begin position="63"/>
        <end position="84"/>
    </location>
</feature>
<keyword evidence="4 9" id="KW-0812">Transmembrane</keyword>
<dbReference type="PANTHER" id="PTHR11795">
    <property type="entry name" value="BRANCHED-CHAIN AMINO ACID TRANSPORT SYSTEM PERMEASE PROTEIN LIVH"/>
    <property type="match status" value="1"/>
</dbReference>
<dbReference type="OrthoDB" id="9807115at2"/>
<reference evidence="10 11" key="1">
    <citation type="submission" date="2018-03" db="EMBL/GenBank/DDBJ databases">
        <title>Genome sequencing of Simplicispira sp.</title>
        <authorList>
            <person name="Kim S.-J."/>
            <person name="Heo J."/>
            <person name="Kwon S.-W."/>
        </authorList>
    </citation>
    <scope>NUCLEOTIDE SEQUENCE [LARGE SCALE GENOMIC DNA]</scope>
    <source>
        <strain evidence="10 11">SC1-8</strain>
    </source>
</reference>
<dbReference type="Proteomes" id="UP000239326">
    <property type="component" value="Chromosome"/>
</dbReference>
<dbReference type="EMBL" id="CP027669">
    <property type="protein sequence ID" value="AVO42390.1"/>
    <property type="molecule type" value="Genomic_DNA"/>
</dbReference>
<dbReference type="PANTHER" id="PTHR11795:SF451">
    <property type="entry name" value="ABC TRANSPORTER PERMEASE PROTEIN"/>
    <property type="match status" value="1"/>
</dbReference>
<gene>
    <name evidence="10" type="ORF">C6571_14815</name>
</gene>
<evidence type="ECO:0000256" key="4">
    <source>
        <dbReference type="ARBA" id="ARBA00022692"/>
    </source>
</evidence>